<proteinExistence type="predicted"/>
<gene>
    <name evidence="2" type="ORF">UFOVP1189_34</name>
    <name evidence="1" type="ORF">UFOVP464_19</name>
</gene>
<dbReference type="Gene3D" id="2.60.120.40">
    <property type="match status" value="1"/>
</dbReference>
<name>A0A6J5R3I6_9CAUD</name>
<reference evidence="2" key="1">
    <citation type="submission" date="2020-05" db="EMBL/GenBank/DDBJ databases">
        <authorList>
            <person name="Chiriac C."/>
            <person name="Salcher M."/>
            <person name="Ghai R."/>
            <person name="Kavagutti S V."/>
        </authorList>
    </citation>
    <scope>NUCLEOTIDE SEQUENCE</scope>
</reference>
<dbReference type="EMBL" id="LR796430">
    <property type="protein sequence ID" value="CAB4144087.1"/>
    <property type="molecule type" value="Genomic_DNA"/>
</dbReference>
<evidence type="ECO:0000313" key="2">
    <source>
        <dbReference type="EMBL" id="CAB4189276.1"/>
    </source>
</evidence>
<dbReference type="EMBL" id="LR797138">
    <property type="protein sequence ID" value="CAB4189276.1"/>
    <property type="molecule type" value="Genomic_DNA"/>
</dbReference>
<dbReference type="InterPro" id="IPR008983">
    <property type="entry name" value="Tumour_necrosis_fac-like_dom"/>
</dbReference>
<evidence type="ECO:0000313" key="1">
    <source>
        <dbReference type="EMBL" id="CAB4144087.1"/>
    </source>
</evidence>
<accession>A0A6J5R3I6</accession>
<sequence>MSTLGSTIFEGLSDAAPLIHEDTKGVLPAGRIGITGQAGEPAADTVVASVLAYHPDTDDAAQWHTLGELVDGGYYGAFQDSTNQAIGAVGTAYAITFDTTDNSNGVTIGSPTSRIVFGNAGTYNIQWSAQVTNTASQDHDATFWIRVNGTDVTGSAGIIMVPSKHGSVNGHVLPSWNYVLELEAADYIEMMWHAASTTISLETAPVGVSPVHPSAASIILTATQVAGVVAGGGGGGGGDPVVGGDLSGVASNATVVAIQGDHVSATAPTVDEVLIYDGDVYTPGKLRATQLASYLTPIFTEDGAVVFDETGVVLAEVDF</sequence>
<organism evidence="2">
    <name type="scientific">uncultured Caudovirales phage</name>
    <dbReference type="NCBI Taxonomy" id="2100421"/>
    <lineage>
        <taxon>Viruses</taxon>
        <taxon>Duplodnaviria</taxon>
        <taxon>Heunggongvirae</taxon>
        <taxon>Uroviricota</taxon>
        <taxon>Caudoviricetes</taxon>
        <taxon>Peduoviridae</taxon>
        <taxon>Maltschvirus</taxon>
        <taxon>Maltschvirus maltsch</taxon>
    </lineage>
</organism>
<protein>
    <submittedName>
        <fullName evidence="2">Uncharacterized protein</fullName>
    </submittedName>
</protein>